<protein>
    <submittedName>
        <fullName evidence="1">Uncharacterized protein</fullName>
    </submittedName>
</protein>
<name>A0A285B8E7_9ENTR</name>
<sequence>MRFMAGASGGKNETIRIPEVLIGEFFKYAFRTDYLAPTCADAQVFFVLNSAPPGAFSAPSHVTCFD</sequence>
<dbReference type="EMBL" id="FZTC01000023">
    <property type="protein sequence ID" value="SNU37023.1"/>
    <property type="molecule type" value="Genomic_DNA"/>
</dbReference>
<evidence type="ECO:0000313" key="1">
    <source>
        <dbReference type="EMBL" id="SNU37023.1"/>
    </source>
</evidence>
<reference evidence="2" key="1">
    <citation type="submission" date="2017-08" db="EMBL/GenBank/DDBJ databases">
        <authorList>
            <person name="Brisse S."/>
        </authorList>
    </citation>
    <scope>NUCLEOTIDE SEQUENCE [LARGE SCALE GENOMIC DNA]</scope>
    <source>
        <strain evidence="2">06D021</strain>
    </source>
</reference>
<dbReference type="AlphaFoldDB" id="A0A285B8E7"/>
<organism evidence="1 2">
    <name type="scientific">Klebsiella grimontii</name>
    <dbReference type="NCBI Taxonomy" id="2058152"/>
    <lineage>
        <taxon>Bacteria</taxon>
        <taxon>Pseudomonadati</taxon>
        <taxon>Pseudomonadota</taxon>
        <taxon>Gammaproteobacteria</taxon>
        <taxon>Enterobacterales</taxon>
        <taxon>Enterobacteriaceae</taxon>
        <taxon>Klebsiella/Raoultella group</taxon>
        <taxon>Klebsiella</taxon>
    </lineage>
</organism>
<gene>
    <name evidence="1" type="ORF">KOSB73_30065</name>
</gene>
<dbReference type="Proteomes" id="UP000220639">
    <property type="component" value="Unassembled WGS sequence"/>
</dbReference>
<accession>A0A285B8E7</accession>
<proteinExistence type="predicted"/>
<evidence type="ECO:0000313" key="2">
    <source>
        <dbReference type="Proteomes" id="UP000220639"/>
    </source>
</evidence>